<name>A0A2T4UI15_9ACTN</name>
<keyword evidence="3" id="KW-1185">Reference proteome</keyword>
<comment type="caution">
    <text evidence="2">The sequence shown here is derived from an EMBL/GenBank/DDBJ whole genome shotgun (WGS) entry which is preliminary data.</text>
</comment>
<dbReference type="PROSITE" id="PS51725">
    <property type="entry name" value="ABM"/>
    <property type="match status" value="1"/>
</dbReference>
<sequence>MSRSTEGRSISATRRMSSTLVNAESKVPGIATTPMRMAQTIRTASRWVQAGAAPSVPHYRRSTLMARPGLVIQFKTKPDTAEQFSDILVAALEHVEAEAGTRPWLTLRAEQDPTVFYLVDLFDDEDARNIHLNGAAAELILGTGGALLAEQPSPVPVTLVIGKAV</sequence>
<protein>
    <recommendedName>
        <fullName evidence="1">ABM domain-containing protein</fullName>
    </recommendedName>
</protein>
<feature type="domain" description="ABM" evidence="1">
    <location>
        <begin position="68"/>
        <end position="156"/>
    </location>
</feature>
<reference evidence="2 3" key="1">
    <citation type="submission" date="2018-03" db="EMBL/GenBank/DDBJ databases">
        <title>Aquarubrobacter algicola gen. nov., sp. nov., a novel actinobacterium isolated from shallow eutrophic lake during the end of cyanobacterial harmful algal blooms.</title>
        <authorList>
            <person name="Chun S.J."/>
        </authorList>
    </citation>
    <scope>NUCLEOTIDE SEQUENCE [LARGE SCALE GENOMIC DNA]</scope>
    <source>
        <strain evidence="2 3">Seoho-28</strain>
    </source>
</reference>
<dbReference type="AlphaFoldDB" id="A0A2T4UI15"/>
<dbReference type="InterPro" id="IPR007138">
    <property type="entry name" value="ABM_dom"/>
</dbReference>
<proteinExistence type="predicted"/>
<gene>
    <name evidence="2" type="ORF">C7Y72_04070</name>
</gene>
<evidence type="ECO:0000313" key="2">
    <source>
        <dbReference type="EMBL" id="PTL58886.1"/>
    </source>
</evidence>
<dbReference type="EMBL" id="PYYB01000001">
    <property type="protein sequence ID" value="PTL58886.1"/>
    <property type="molecule type" value="Genomic_DNA"/>
</dbReference>
<evidence type="ECO:0000259" key="1">
    <source>
        <dbReference type="PROSITE" id="PS51725"/>
    </source>
</evidence>
<accession>A0A2T4UI15</accession>
<organism evidence="2 3">
    <name type="scientific">Paraconexibacter algicola</name>
    <dbReference type="NCBI Taxonomy" id="2133960"/>
    <lineage>
        <taxon>Bacteria</taxon>
        <taxon>Bacillati</taxon>
        <taxon>Actinomycetota</taxon>
        <taxon>Thermoleophilia</taxon>
        <taxon>Solirubrobacterales</taxon>
        <taxon>Paraconexibacteraceae</taxon>
        <taxon>Paraconexibacter</taxon>
    </lineage>
</organism>
<evidence type="ECO:0000313" key="3">
    <source>
        <dbReference type="Proteomes" id="UP000240739"/>
    </source>
</evidence>
<dbReference type="Proteomes" id="UP000240739">
    <property type="component" value="Unassembled WGS sequence"/>
</dbReference>
<dbReference type="Gene3D" id="3.30.70.100">
    <property type="match status" value="1"/>
</dbReference>
<dbReference type="SUPFAM" id="SSF54909">
    <property type="entry name" value="Dimeric alpha+beta barrel"/>
    <property type="match status" value="1"/>
</dbReference>
<dbReference type="InterPro" id="IPR011008">
    <property type="entry name" value="Dimeric_a/b-barrel"/>
</dbReference>
<dbReference type="Pfam" id="PF03992">
    <property type="entry name" value="ABM"/>
    <property type="match status" value="1"/>
</dbReference>